<gene>
    <name evidence="3" type="ORF">SAMEA4873559_00899</name>
    <name evidence="2" type="ORF">SAMEA4873632_00632</name>
</gene>
<dbReference type="AlphaFoldDB" id="A0A486MEJ0"/>
<feature type="domain" description="Cupin type-2" evidence="1">
    <location>
        <begin position="39"/>
        <end position="96"/>
    </location>
</feature>
<name>A0A486MEJ0_KLEPN</name>
<evidence type="ECO:0000313" key="4">
    <source>
        <dbReference type="Proteomes" id="UP000376235"/>
    </source>
</evidence>
<evidence type="ECO:0000259" key="1">
    <source>
        <dbReference type="Pfam" id="PF07883"/>
    </source>
</evidence>
<sequence length="152" mass="17341">MYQLVNLAHKFSLFSEQWQPKVVAEMNDYQFKVVRIAGDFIWHSHPETDETLMVVEGVLRVDFRDGHVLLKAGEMIVVPRGVEHKTSAETEAKLMLIEPRGVLNTGHEGGERTAVNDVWICRFPAIKRPSFRRKEGQGDYFSSSTMVVARPI</sequence>
<dbReference type="CDD" id="cd02226">
    <property type="entry name" value="cupin_YdbB-like"/>
    <property type="match status" value="1"/>
</dbReference>
<keyword evidence="3" id="KW-0413">Isomerase</keyword>
<dbReference type="InterPro" id="IPR014710">
    <property type="entry name" value="RmlC-like_jellyroll"/>
</dbReference>
<dbReference type="InterPro" id="IPR013096">
    <property type="entry name" value="Cupin_2"/>
</dbReference>
<evidence type="ECO:0000313" key="3">
    <source>
        <dbReference type="EMBL" id="VGM10072.1"/>
    </source>
</evidence>
<dbReference type="PANTHER" id="PTHR36114:SF1">
    <property type="entry name" value="16.7 KDA PROTEIN IN WHIE LOCUS"/>
    <property type="match status" value="1"/>
</dbReference>
<evidence type="ECO:0000313" key="2">
    <source>
        <dbReference type="EMBL" id="VGK69926.1"/>
    </source>
</evidence>
<dbReference type="Proteomes" id="UP000376235">
    <property type="component" value="Unassembled WGS sequence"/>
</dbReference>
<protein>
    <submittedName>
        <fullName evidence="3">Mannose-6-phosphate isomerase</fullName>
    </submittedName>
</protein>
<reference evidence="3 4" key="1">
    <citation type="submission" date="2019-03" db="EMBL/GenBank/DDBJ databases">
        <authorList>
            <consortium name="Pathogen Informatics"/>
        </authorList>
    </citation>
    <scope>NUCLEOTIDE SEQUENCE</scope>
    <source>
        <strain evidence="3">5012STDY7626358</strain>
        <strain evidence="2 4">5012STDY7626430</strain>
    </source>
</reference>
<dbReference type="PANTHER" id="PTHR36114">
    <property type="entry name" value="16.7 KDA PROTEIN IN WHIE LOCUS"/>
    <property type="match status" value="1"/>
</dbReference>
<dbReference type="InterPro" id="IPR052044">
    <property type="entry name" value="PKS_Associated_Protein"/>
</dbReference>
<proteinExistence type="predicted"/>
<dbReference type="SUPFAM" id="SSF51182">
    <property type="entry name" value="RmlC-like cupins"/>
    <property type="match status" value="1"/>
</dbReference>
<dbReference type="Gene3D" id="2.60.120.10">
    <property type="entry name" value="Jelly Rolls"/>
    <property type="match status" value="1"/>
</dbReference>
<dbReference type="GO" id="GO:0016853">
    <property type="term" value="F:isomerase activity"/>
    <property type="evidence" value="ECO:0007669"/>
    <property type="project" value="UniProtKB-KW"/>
</dbReference>
<accession>A0A486MEJ0</accession>
<organism evidence="3">
    <name type="scientific">Klebsiella pneumoniae</name>
    <dbReference type="NCBI Taxonomy" id="573"/>
    <lineage>
        <taxon>Bacteria</taxon>
        <taxon>Pseudomonadati</taxon>
        <taxon>Pseudomonadota</taxon>
        <taxon>Gammaproteobacteria</taxon>
        <taxon>Enterobacterales</taxon>
        <taxon>Enterobacteriaceae</taxon>
        <taxon>Klebsiella/Raoultella group</taxon>
        <taxon>Klebsiella</taxon>
        <taxon>Klebsiella pneumoniae complex</taxon>
    </lineage>
</organism>
<dbReference type="EMBL" id="CAAHCC010000001">
    <property type="protein sequence ID" value="VGK69926.1"/>
    <property type="molecule type" value="Genomic_DNA"/>
</dbReference>
<dbReference type="Pfam" id="PF07883">
    <property type="entry name" value="Cupin_2"/>
    <property type="match status" value="1"/>
</dbReference>
<dbReference type="EMBL" id="CAAHDD010000002">
    <property type="protein sequence ID" value="VGM10072.1"/>
    <property type="molecule type" value="Genomic_DNA"/>
</dbReference>
<dbReference type="InterPro" id="IPR011051">
    <property type="entry name" value="RmlC_Cupin_sf"/>
</dbReference>